<organism evidence="4 5">
    <name type="scientific">Aeromicrobium ginsengisoli</name>
    <dbReference type="NCBI Taxonomy" id="363867"/>
    <lineage>
        <taxon>Bacteria</taxon>
        <taxon>Bacillati</taxon>
        <taxon>Actinomycetota</taxon>
        <taxon>Actinomycetes</taxon>
        <taxon>Propionibacteriales</taxon>
        <taxon>Nocardioidaceae</taxon>
        <taxon>Aeromicrobium</taxon>
    </lineage>
</organism>
<evidence type="ECO:0000256" key="2">
    <source>
        <dbReference type="ARBA" id="ARBA00023002"/>
    </source>
</evidence>
<protein>
    <submittedName>
        <fullName evidence="4">SDR family oxidoreductase</fullName>
    </submittedName>
</protein>
<comment type="caution">
    <text evidence="4">The sequence shown here is derived from an EMBL/GenBank/DDBJ whole genome shotgun (WGS) entry which is preliminary data.</text>
</comment>
<sequence>MTSLADQTVLVTGANRGMGKEYVSQLLERGAKKVYAGARDASTIDTSDPRVVALQLDVTDADSVDAVVAATPDVNVLINNAGIVAGGPLLTADQTAIRQEFETNYFGPLRLASLLADRIADNGNGVILNVHSALSWISFGGTYEPTKAALWSATNGLRLALAPRGVQVVGLHVGYVDTDMVAGVDAPKSDPADVVKSALDGIEAGDFEVLADEVSHQAKAAPGLPIEAVYAQLAAQPA</sequence>
<reference evidence="4" key="1">
    <citation type="submission" date="2019-09" db="EMBL/GenBank/DDBJ databases">
        <authorList>
            <person name="Li J."/>
        </authorList>
    </citation>
    <scope>NUCLEOTIDE SEQUENCE [LARGE SCALE GENOMIC DNA]</scope>
    <source>
        <strain evidence="4">JCM 14732</strain>
    </source>
</reference>
<dbReference type="InterPro" id="IPR036291">
    <property type="entry name" value="NAD(P)-bd_dom_sf"/>
</dbReference>
<dbReference type="PANTHER" id="PTHR44169:SF6">
    <property type="entry name" value="NADPH-DEPENDENT 1-ACYLDIHYDROXYACETONE PHOSPHATE REDUCTASE"/>
    <property type="match status" value="1"/>
</dbReference>
<dbReference type="NCBIfam" id="NF006119">
    <property type="entry name" value="PRK08264.1-5"/>
    <property type="match status" value="1"/>
</dbReference>
<evidence type="ECO:0000256" key="3">
    <source>
        <dbReference type="RuleBase" id="RU000363"/>
    </source>
</evidence>
<name>A0A5M4FAG7_9ACTN</name>
<dbReference type="InterPro" id="IPR002347">
    <property type="entry name" value="SDR_fam"/>
</dbReference>
<dbReference type="PRINTS" id="PR00081">
    <property type="entry name" value="GDHRDH"/>
</dbReference>
<dbReference type="PRINTS" id="PR00080">
    <property type="entry name" value="SDRFAMILY"/>
</dbReference>
<dbReference type="RefSeq" id="WP_149690052.1">
    <property type="nucleotide sequence ID" value="NZ_SDPQ02000003.1"/>
</dbReference>
<dbReference type="Proteomes" id="UP000380867">
    <property type="component" value="Unassembled WGS sequence"/>
</dbReference>
<gene>
    <name evidence="4" type="ORF">ESP70_014610</name>
</gene>
<dbReference type="PANTHER" id="PTHR44169">
    <property type="entry name" value="NADPH-DEPENDENT 1-ACYLDIHYDROXYACETONE PHOSPHATE REDUCTASE"/>
    <property type="match status" value="1"/>
</dbReference>
<evidence type="ECO:0000256" key="1">
    <source>
        <dbReference type="ARBA" id="ARBA00006484"/>
    </source>
</evidence>
<evidence type="ECO:0000313" key="5">
    <source>
        <dbReference type="Proteomes" id="UP000380867"/>
    </source>
</evidence>
<evidence type="ECO:0000313" key="4">
    <source>
        <dbReference type="EMBL" id="KAA1395386.1"/>
    </source>
</evidence>
<dbReference type="EMBL" id="SDPQ02000003">
    <property type="protein sequence ID" value="KAA1395386.1"/>
    <property type="molecule type" value="Genomic_DNA"/>
</dbReference>
<dbReference type="Pfam" id="PF00106">
    <property type="entry name" value="adh_short"/>
    <property type="match status" value="1"/>
</dbReference>
<dbReference type="AlphaFoldDB" id="A0A5M4FAG7"/>
<proteinExistence type="inferred from homology"/>
<keyword evidence="5" id="KW-1185">Reference proteome</keyword>
<dbReference type="GO" id="GO:0016491">
    <property type="term" value="F:oxidoreductase activity"/>
    <property type="evidence" value="ECO:0007669"/>
    <property type="project" value="UniProtKB-KW"/>
</dbReference>
<dbReference type="SUPFAM" id="SSF51735">
    <property type="entry name" value="NAD(P)-binding Rossmann-fold domains"/>
    <property type="match status" value="1"/>
</dbReference>
<dbReference type="Gene3D" id="3.40.50.720">
    <property type="entry name" value="NAD(P)-binding Rossmann-like Domain"/>
    <property type="match status" value="1"/>
</dbReference>
<dbReference type="OrthoDB" id="3212478at2"/>
<accession>A0A5M4FAG7</accession>
<comment type="similarity">
    <text evidence="1 3">Belongs to the short-chain dehydrogenases/reductases (SDR) family.</text>
</comment>
<keyword evidence="2" id="KW-0560">Oxidoreductase</keyword>